<proteinExistence type="predicted"/>
<sequence>RCVNLTHRYTDLGKEPPAEALYHVISRVQSRPIMMSIERAVVRHFLTHVSQTRVEESRSGGSVLIVYQRSPPSDDHTGPPGIATRTTREGGNMWMARYVPHGHPHVLNVPSQCPICANQCPQMGTDWHHYIEVMPSNATHRGISATNQCHQCHQSVSISATCQCPSVPISAHLSVPISAHPCHLSVPPISTYQ</sequence>
<name>A0A2G9S6K0_AQUCT</name>
<dbReference type="OrthoDB" id="10563506at2759"/>
<reference evidence="2" key="1">
    <citation type="journal article" date="2017" name="Nat. Commun.">
        <title>The North American bullfrog draft genome provides insight into hormonal regulation of long noncoding RNA.</title>
        <authorList>
            <person name="Hammond S.A."/>
            <person name="Warren R.L."/>
            <person name="Vandervalk B.P."/>
            <person name="Kucuk E."/>
            <person name="Khan H."/>
            <person name="Gibb E.A."/>
            <person name="Pandoh P."/>
            <person name="Kirk H."/>
            <person name="Zhao Y."/>
            <person name="Jones M."/>
            <person name="Mungall A.J."/>
            <person name="Coope R."/>
            <person name="Pleasance S."/>
            <person name="Moore R.A."/>
            <person name="Holt R.A."/>
            <person name="Round J.M."/>
            <person name="Ohora S."/>
            <person name="Walle B.V."/>
            <person name="Veldhoen N."/>
            <person name="Helbing C.C."/>
            <person name="Birol I."/>
        </authorList>
    </citation>
    <scope>NUCLEOTIDE SEQUENCE [LARGE SCALE GENOMIC DNA]</scope>
</reference>
<feature type="non-terminal residue" evidence="1">
    <location>
        <position position="1"/>
    </location>
</feature>
<protein>
    <submittedName>
        <fullName evidence="1">Uncharacterized protein</fullName>
    </submittedName>
</protein>
<evidence type="ECO:0000313" key="1">
    <source>
        <dbReference type="EMBL" id="PIO35819.1"/>
    </source>
</evidence>
<accession>A0A2G9S6K0</accession>
<evidence type="ECO:0000313" key="2">
    <source>
        <dbReference type="Proteomes" id="UP000228934"/>
    </source>
</evidence>
<keyword evidence="2" id="KW-1185">Reference proteome</keyword>
<feature type="non-terminal residue" evidence="1">
    <location>
        <position position="193"/>
    </location>
</feature>
<gene>
    <name evidence="1" type="ORF">AB205_0110710</name>
</gene>
<organism evidence="1 2">
    <name type="scientific">Aquarana catesbeiana</name>
    <name type="common">American bullfrog</name>
    <name type="synonym">Rana catesbeiana</name>
    <dbReference type="NCBI Taxonomy" id="8400"/>
    <lineage>
        <taxon>Eukaryota</taxon>
        <taxon>Metazoa</taxon>
        <taxon>Chordata</taxon>
        <taxon>Craniata</taxon>
        <taxon>Vertebrata</taxon>
        <taxon>Euteleostomi</taxon>
        <taxon>Amphibia</taxon>
        <taxon>Batrachia</taxon>
        <taxon>Anura</taxon>
        <taxon>Neobatrachia</taxon>
        <taxon>Ranoidea</taxon>
        <taxon>Ranidae</taxon>
        <taxon>Aquarana</taxon>
    </lineage>
</organism>
<dbReference type="AlphaFoldDB" id="A0A2G9S6K0"/>
<dbReference type="EMBL" id="KV926924">
    <property type="protein sequence ID" value="PIO35819.1"/>
    <property type="molecule type" value="Genomic_DNA"/>
</dbReference>
<dbReference type="Proteomes" id="UP000228934">
    <property type="component" value="Unassembled WGS sequence"/>
</dbReference>